<proteinExistence type="predicted"/>
<dbReference type="EMBL" id="CP051180">
    <property type="protein sequence ID" value="QIZ78254.1"/>
    <property type="molecule type" value="Genomic_DNA"/>
</dbReference>
<gene>
    <name evidence="1" type="ORF">HER31_15950</name>
</gene>
<protein>
    <submittedName>
        <fullName evidence="1">YkgJ family cysteine cluster protein</fullName>
    </submittedName>
</protein>
<dbReference type="KEGG" id="fes:HER31_15950"/>
<reference evidence="1 2" key="1">
    <citation type="submission" date="2020-04" db="EMBL/GenBank/DDBJ databases">
        <title>Ferrimonas sp. S7 isolated from sea water.</title>
        <authorList>
            <person name="Bae S.S."/>
            <person name="Baek K."/>
        </authorList>
    </citation>
    <scope>NUCLEOTIDE SEQUENCE [LARGE SCALE GENOMIC DNA]</scope>
    <source>
        <strain evidence="1 2">S7</strain>
    </source>
</reference>
<dbReference type="RefSeq" id="WP_168662041.1">
    <property type="nucleotide sequence ID" value="NZ_CP051180.1"/>
</dbReference>
<sequence length="82" mass="8732">MECRLGCGACCIAPSISSLNKPAGERCKYLNTDNLCSIFGKPERPQVCSDFKACDWICGNNNAVALQILTDLETTTAPSAST</sequence>
<dbReference type="PANTHER" id="PTHR36931:SF1">
    <property type="entry name" value="UPF0153 PROTEIN YEIW"/>
    <property type="match status" value="1"/>
</dbReference>
<dbReference type="Proteomes" id="UP000501602">
    <property type="component" value="Chromosome"/>
</dbReference>
<dbReference type="PANTHER" id="PTHR36931">
    <property type="entry name" value="UPF0153 PROTEIN YEIW"/>
    <property type="match status" value="1"/>
</dbReference>
<evidence type="ECO:0000313" key="2">
    <source>
        <dbReference type="Proteomes" id="UP000501602"/>
    </source>
</evidence>
<keyword evidence="2" id="KW-1185">Reference proteome</keyword>
<name>A0A6H1UGT4_9GAMM</name>
<dbReference type="AlphaFoldDB" id="A0A6H1UGT4"/>
<evidence type="ECO:0000313" key="1">
    <source>
        <dbReference type="EMBL" id="QIZ78254.1"/>
    </source>
</evidence>
<accession>A0A6H1UGT4</accession>
<dbReference type="InterPro" id="IPR052572">
    <property type="entry name" value="UPF0153_domain"/>
</dbReference>
<organism evidence="1 2">
    <name type="scientific">Ferrimonas lipolytica</name>
    <dbReference type="NCBI Taxonomy" id="2724191"/>
    <lineage>
        <taxon>Bacteria</taxon>
        <taxon>Pseudomonadati</taxon>
        <taxon>Pseudomonadota</taxon>
        <taxon>Gammaproteobacteria</taxon>
        <taxon>Alteromonadales</taxon>
        <taxon>Ferrimonadaceae</taxon>
        <taxon>Ferrimonas</taxon>
    </lineage>
</organism>